<protein>
    <submittedName>
        <fullName evidence="1">Uncharacterized protein</fullName>
    </submittedName>
</protein>
<accession>A0ACC1TIT3</accession>
<feature type="non-terminal residue" evidence="1">
    <location>
        <position position="139"/>
    </location>
</feature>
<feature type="non-terminal residue" evidence="1">
    <location>
        <position position="1"/>
    </location>
</feature>
<gene>
    <name evidence="1" type="ORF">F5876DRAFT_3922</name>
</gene>
<evidence type="ECO:0000313" key="2">
    <source>
        <dbReference type="Proteomes" id="UP001163835"/>
    </source>
</evidence>
<dbReference type="EMBL" id="MU796022">
    <property type="protein sequence ID" value="KAJ3804420.1"/>
    <property type="molecule type" value="Genomic_DNA"/>
</dbReference>
<sequence length="139" mass="15575">KIQTDKPRVKTQVNGVPTGGDKGQTFAPADLQVFLLANNPVFKTVQLADPPYWMRASENFKETDYSSFVLSFHNREDAKKVYVKGKLIIAGRGCTLKPHTPLLPTPQCKHCWKFGHHISICKENIQCCKCSGPHPETSH</sequence>
<keyword evidence="2" id="KW-1185">Reference proteome</keyword>
<comment type="caution">
    <text evidence="1">The sequence shown here is derived from an EMBL/GenBank/DDBJ whole genome shotgun (WGS) entry which is preliminary data.</text>
</comment>
<organism evidence="1 2">
    <name type="scientific">Lentinula aff. lateritia</name>
    <dbReference type="NCBI Taxonomy" id="2804960"/>
    <lineage>
        <taxon>Eukaryota</taxon>
        <taxon>Fungi</taxon>
        <taxon>Dikarya</taxon>
        <taxon>Basidiomycota</taxon>
        <taxon>Agaricomycotina</taxon>
        <taxon>Agaricomycetes</taxon>
        <taxon>Agaricomycetidae</taxon>
        <taxon>Agaricales</taxon>
        <taxon>Marasmiineae</taxon>
        <taxon>Omphalotaceae</taxon>
        <taxon>Lentinula</taxon>
    </lineage>
</organism>
<proteinExistence type="predicted"/>
<name>A0ACC1TIT3_9AGAR</name>
<evidence type="ECO:0000313" key="1">
    <source>
        <dbReference type="EMBL" id="KAJ3804420.1"/>
    </source>
</evidence>
<reference evidence="1" key="1">
    <citation type="submission" date="2022-09" db="EMBL/GenBank/DDBJ databases">
        <title>A Global Phylogenomic Analysis of the Shiitake Genus Lentinula.</title>
        <authorList>
            <consortium name="DOE Joint Genome Institute"/>
            <person name="Sierra-Patev S."/>
            <person name="Min B."/>
            <person name="Naranjo-Ortiz M."/>
            <person name="Looney B."/>
            <person name="Konkel Z."/>
            <person name="Slot J.C."/>
            <person name="Sakamoto Y."/>
            <person name="Steenwyk J.L."/>
            <person name="Rokas A."/>
            <person name="Carro J."/>
            <person name="Camarero S."/>
            <person name="Ferreira P."/>
            <person name="Molpeceres G."/>
            <person name="Ruiz-Duenas F.J."/>
            <person name="Serrano A."/>
            <person name="Henrissat B."/>
            <person name="Drula E."/>
            <person name="Hughes K.W."/>
            <person name="Mata J.L."/>
            <person name="Ishikawa N.K."/>
            <person name="Vargas-Isla R."/>
            <person name="Ushijima S."/>
            <person name="Smith C.A."/>
            <person name="Ahrendt S."/>
            <person name="Andreopoulos W."/>
            <person name="He G."/>
            <person name="Labutti K."/>
            <person name="Lipzen A."/>
            <person name="Ng V."/>
            <person name="Riley R."/>
            <person name="Sandor L."/>
            <person name="Barry K."/>
            <person name="Martinez A.T."/>
            <person name="Xiao Y."/>
            <person name="Gibbons J.G."/>
            <person name="Terashima K."/>
            <person name="Grigoriev I.V."/>
            <person name="Hibbett D.S."/>
        </authorList>
    </citation>
    <scope>NUCLEOTIDE SEQUENCE</scope>
    <source>
        <strain evidence="1">TMI1499</strain>
    </source>
</reference>
<dbReference type="Proteomes" id="UP001163835">
    <property type="component" value="Unassembled WGS sequence"/>
</dbReference>